<organism evidence="1 2">
    <name type="scientific">Trematosphaeria pertusa</name>
    <dbReference type="NCBI Taxonomy" id="390896"/>
    <lineage>
        <taxon>Eukaryota</taxon>
        <taxon>Fungi</taxon>
        <taxon>Dikarya</taxon>
        <taxon>Ascomycota</taxon>
        <taxon>Pezizomycotina</taxon>
        <taxon>Dothideomycetes</taxon>
        <taxon>Pleosporomycetidae</taxon>
        <taxon>Pleosporales</taxon>
        <taxon>Massarineae</taxon>
        <taxon>Trematosphaeriaceae</taxon>
        <taxon>Trematosphaeria</taxon>
    </lineage>
</organism>
<proteinExistence type="predicted"/>
<gene>
    <name evidence="1" type="ORF">BU26DRAFT_295901</name>
</gene>
<dbReference type="RefSeq" id="XP_033685123.1">
    <property type="nucleotide sequence ID" value="XM_033821709.1"/>
</dbReference>
<protein>
    <submittedName>
        <fullName evidence="1">Uncharacterized protein</fullName>
    </submittedName>
</protein>
<dbReference type="AlphaFoldDB" id="A0A6A6IIR9"/>
<keyword evidence="2" id="KW-1185">Reference proteome</keyword>
<dbReference type="EMBL" id="ML987194">
    <property type="protein sequence ID" value="KAF2250119.1"/>
    <property type="molecule type" value="Genomic_DNA"/>
</dbReference>
<evidence type="ECO:0000313" key="1">
    <source>
        <dbReference type="EMBL" id="KAF2250119.1"/>
    </source>
</evidence>
<reference evidence="1" key="1">
    <citation type="journal article" date="2020" name="Stud. Mycol.">
        <title>101 Dothideomycetes genomes: a test case for predicting lifestyles and emergence of pathogens.</title>
        <authorList>
            <person name="Haridas S."/>
            <person name="Albert R."/>
            <person name="Binder M."/>
            <person name="Bloem J."/>
            <person name="Labutti K."/>
            <person name="Salamov A."/>
            <person name="Andreopoulos B."/>
            <person name="Baker S."/>
            <person name="Barry K."/>
            <person name="Bills G."/>
            <person name="Bluhm B."/>
            <person name="Cannon C."/>
            <person name="Castanera R."/>
            <person name="Culley D."/>
            <person name="Daum C."/>
            <person name="Ezra D."/>
            <person name="Gonzalez J."/>
            <person name="Henrissat B."/>
            <person name="Kuo A."/>
            <person name="Liang C."/>
            <person name="Lipzen A."/>
            <person name="Lutzoni F."/>
            <person name="Magnuson J."/>
            <person name="Mondo S."/>
            <person name="Nolan M."/>
            <person name="Ohm R."/>
            <person name="Pangilinan J."/>
            <person name="Park H.-J."/>
            <person name="Ramirez L."/>
            <person name="Alfaro M."/>
            <person name="Sun H."/>
            <person name="Tritt A."/>
            <person name="Yoshinaga Y."/>
            <person name="Zwiers L.-H."/>
            <person name="Turgeon B."/>
            <person name="Goodwin S."/>
            <person name="Spatafora J."/>
            <person name="Crous P."/>
            <person name="Grigoriev I."/>
        </authorList>
    </citation>
    <scope>NUCLEOTIDE SEQUENCE</scope>
    <source>
        <strain evidence="1">CBS 122368</strain>
    </source>
</reference>
<dbReference type="Proteomes" id="UP000800094">
    <property type="component" value="Unassembled WGS sequence"/>
</dbReference>
<name>A0A6A6IIR9_9PLEO</name>
<dbReference type="GeneID" id="54575039"/>
<sequence>MVSKWFLHIAATSPRSVLELVNTNFETDRLQDRFERARTCAQIMEPDPTVPAPYFSYPSGQICGKHPATTLGPFFRARLWTPQMPDSHNISVLLRKKELCFGRHLRSLALVSQYACMTSPTHPTVAVSSCFAPRGHLEPFVSHNDGVLRATMESFWLLLLCPITWNLKSGI</sequence>
<evidence type="ECO:0000313" key="2">
    <source>
        <dbReference type="Proteomes" id="UP000800094"/>
    </source>
</evidence>
<accession>A0A6A6IIR9</accession>